<evidence type="ECO:0000256" key="5">
    <source>
        <dbReference type="ARBA" id="ARBA00023098"/>
    </source>
</evidence>
<dbReference type="EMBL" id="BSNI01000002">
    <property type="protein sequence ID" value="GLQ18491.1"/>
    <property type="molecule type" value="Genomic_DNA"/>
</dbReference>
<dbReference type="InterPro" id="IPR018357">
    <property type="entry name" value="Hexapep_transf_CS"/>
</dbReference>
<dbReference type="InterPro" id="IPR007691">
    <property type="entry name" value="LpxD"/>
</dbReference>
<comment type="catalytic activity">
    <reaction evidence="7">
        <text>a UDP-3-O-[(3R)-3-hydroxyacyl]-alpha-D-glucosamine + a (3R)-hydroxyacyl-[ACP] = a UDP-2-N,3-O-bis[(3R)-3-hydroxyacyl]-alpha-D-glucosamine + holo-[ACP] + H(+)</text>
        <dbReference type="Rhea" id="RHEA:53836"/>
        <dbReference type="Rhea" id="RHEA-COMP:9685"/>
        <dbReference type="Rhea" id="RHEA-COMP:9945"/>
        <dbReference type="ChEBI" id="CHEBI:15378"/>
        <dbReference type="ChEBI" id="CHEBI:64479"/>
        <dbReference type="ChEBI" id="CHEBI:78827"/>
        <dbReference type="ChEBI" id="CHEBI:137740"/>
        <dbReference type="ChEBI" id="CHEBI:137748"/>
        <dbReference type="EC" id="2.3.1.191"/>
    </reaction>
</comment>
<dbReference type="InterPro" id="IPR011004">
    <property type="entry name" value="Trimer_LpxA-like_sf"/>
</dbReference>
<evidence type="ECO:0000256" key="2">
    <source>
        <dbReference type="ARBA" id="ARBA00022556"/>
    </source>
</evidence>
<gene>
    <name evidence="9" type="primary">lpxD_1</name>
    <name evidence="7" type="synonym">lpxD</name>
    <name evidence="9" type="ORF">GCM10007879_27400</name>
</gene>
<dbReference type="InterPro" id="IPR001451">
    <property type="entry name" value="Hexapep"/>
</dbReference>
<keyword evidence="3 7" id="KW-0808">Transferase</keyword>
<dbReference type="NCBIfam" id="TIGR01853">
    <property type="entry name" value="lipid_A_lpxD"/>
    <property type="match status" value="1"/>
</dbReference>
<comment type="subunit">
    <text evidence="7">Homotrimer.</text>
</comment>
<dbReference type="Gene3D" id="3.40.1390.10">
    <property type="entry name" value="MurE/MurF, N-terminal domain"/>
    <property type="match status" value="1"/>
</dbReference>
<dbReference type="SUPFAM" id="SSF51161">
    <property type="entry name" value="Trimeric LpxA-like enzymes"/>
    <property type="match status" value="1"/>
</dbReference>
<dbReference type="NCBIfam" id="NF002060">
    <property type="entry name" value="PRK00892.1"/>
    <property type="match status" value="1"/>
</dbReference>
<evidence type="ECO:0000256" key="1">
    <source>
        <dbReference type="ARBA" id="ARBA00022516"/>
    </source>
</evidence>
<reference evidence="9" key="1">
    <citation type="journal article" date="2014" name="Int. J. Syst. Evol. Microbiol.">
        <title>Complete genome of a new Firmicutes species belonging to the dominant human colonic microbiota ('Ruminococcus bicirculans') reveals two chromosomes and a selective capacity to utilize plant glucans.</title>
        <authorList>
            <consortium name="NISC Comparative Sequencing Program"/>
            <person name="Wegmann U."/>
            <person name="Louis P."/>
            <person name="Goesmann A."/>
            <person name="Henrissat B."/>
            <person name="Duncan S.H."/>
            <person name="Flint H.J."/>
        </authorList>
    </citation>
    <scope>NUCLEOTIDE SEQUENCE</scope>
    <source>
        <strain evidence="9">NBRC 107169</strain>
    </source>
</reference>
<dbReference type="InterPro" id="IPR020573">
    <property type="entry name" value="UDP_GlcNAc_AcTrfase_non-rep"/>
</dbReference>
<dbReference type="PROSITE" id="PS51257">
    <property type="entry name" value="PROKAR_LIPOPROTEIN"/>
    <property type="match status" value="1"/>
</dbReference>
<evidence type="ECO:0000256" key="7">
    <source>
        <dbReference type="HAMAP-Rule" id="MF_00523"/>
    </source>
</evidence>
<organism evidence="9 10">
    <name type="scientific">Maritalea porphyrae</name>
    <dbReference type="NCBI Taxonomy" id="880732"/>
    <lineage>
        <taxon>Bacteria</taxon>
        <taxon>Pseudomonadati</taxon>
        <taxon>Pseudomonadota</taxon>
        <taxon>Alphaproteobacteria</taxon>
        <taxon>Hyphomicrobiales</taxon>
        <taxon>Devosiaceae</taxon>
        <taxon>Maritalea</taxon>
    </lineage>
</organism>
<dbReference type="Pfam" id="PF04613">
    <property type="entry name" value="LpxD"/>
    <property type="match status" value="1"/>
</dbReference>
<dbReference type="Pfam" id="PF00132">
    <property type="entry name" value="Hexapep"/>
    <property type="match status" value="1"/>
</dbReference>
<dbReference type="CDD" id="cd03352">
    <property type="entry name" value="LbH_LpxD"/>
    <property type="match status" value="1"/>
</dbReference>
<evidence type="ECO:0000313" key="10">
    <source>
        <dbReference type="Proteomes" id="UP001161405"/>
    </source>
</evidence>
<sequence>MVDTRFFPLKDQPTLSALVSSCSGELDCDFSRADMAQNIVGAGTVPFLTEGELGFVGDKAYVDGLKTLQSGIVIVTKDLVEHCSDGVQVIVSPNPYKAFTSLVGVLYQDALRGQYLDLLPWREALDAGEITIGEGCDLAPNVMVGPGVEIGDNVSVGPNSVLGRGVTIGRGTRIADSVSIYFAHIGDDNLIHSGVRIGADGFGFIPTASGPQKIPQLGRVLIQDGVEIGTNTSIDRGTLDDTVIGEQTKIDNLVQIAHNSVIGRFCQLSGHVGLAGSVVLGDGVLLAGRAGISNKVKVGDKAVVYACSLVTKDVPAGSMVGGSPATEIKMWRKEVAAIRRLVRTKK</sequence>
<feature type="domain" description="UDP-3-O-[3-hydroxymyristoyl] glucosamine N-acyltransferase non-repeat region" evidence="8">
    <location>
        <begin position="49"/>
        <end position="102"/>
    </location>
</feature>
<name>A0ABQ5UT76_9HYPH</name>
<keyword evidence="1 7" id="KW-0444">Lipid biosynthesis</keyword>
<keyword evidence="5 7" id="KW-0443">Lipid metabolism</keyword>
<dbReference type="PANTHER" id="PTHR43378">
    <property type="entry name" value="UDP-3-O-ACYLGLUCOSAMINE N-ACYLTRANSFERASE"/>
    <property type="match status" value="1"/>
</dbReference>
<feature type="active site" description="Proton acceptor" evidence="7">
    <location>
        <position position="258"/>
    </location>
</feature>
<evidence type="ECO:0000259" key="8">
    <source>
        <dbReference type="Pfam" id="PF04613"/>
    </source>
</evidence>
<evidence type="ECO:0000313" key="9">
    <source>
        <dbReference type="EMBL" id="GLQ18491.1"/>
    </source>
</evidence>
<protein>
    <recommendedName>
        <fullName evidence="7">UDP-3-O-acylglucosamine N-acyltransferase</fullName>
        <ecNumber evidence="7">2.3.1.191</ecNumber>
    </recommendedName>
</protein>
<dbReference type="EC" id="2.3.1.191" evidence="7"/>
<dbReference type="Gene3D" id="2.160.10.10">
    <property type="entry name" value="Hexapeptide repeat proteins"/>
    <property type="match status" value="1"/>
</dbReference>
<reference evidence="9" key="2">
    <citation type="submission" date="2023-01" db="EMBL/GenBank/DDBJ databases">
        <title>Draft genome sequence of Maritalea porphyrae strain NBRC 107169.</title>
        <authorList>
            <person name="Sun Q."/>
            <person name="Mori K."/>
        </authorList>
    </citation>
    <scope>NUCLEOTIDE SEQUENCE</scope>
    <source>
        <strain evidence="9">NBRC 107169</strain>
    </source>
</reference>
<dbReference type="PANTHER" id="PTHR43378:SF2">
    <property type="entry name" value="UDP-3-O-ACYLGLUCOSAMINE N-ACYLTRANSFERASE 1, MITOCHONDRIAL-RELATED"/>
    <property type="match status" value="1"/>
</dbReference>
<keyword evidence="6 7" id="KW-0012">Acyltransferase</keyword>
<dbReference type="RefSeq" id="WP_284365461.1">
    <property type="nucleotide sequence ID" value="NZ_BSNI01000002.1"/>
</dbReference>
<evidence type="ECO:0000256" key="3">
    <source>
        <dbReference type="ARBA" id="ARBA00022679"/>
    </source>
</evidence>
<comment type="similarity">
    <text evidence="7">Belongs to the transferase hexapeptide repeat family. LpxD subfamily.</text>
</comment>
<evidence type="ECO:0000256" key="6">
    <source>
        <dbReference type="ARBA" id="ARBA00023315"/>
    </source>
</evidence>
<comment type="pathway">
    <text evidence="7">Bacterial outer membrane biogenesis; LPS lipid A biosynthesis.</text>
</comment>
<evidence type="ECO:0000256" key="4">
    <source>
        <dbReference type="ARBA" id="ARBA00022737"/>
    </source>
</evidence>
<proteinExistence type="inferred from homology"/>
<dbReference type="HAMAP" id="MF_00523">
    <property type="entry name" value="LpxD"/>
    <property type="match status" value="1"/>
</dbReference>
<keyword evidence="10" id="KW-1185">Reference proteome</keyword>
<comment type="function">
    <text evidence="7">Catalyzes the N-acylation of UDP-3-O-acylglucosamine using 3-hydroxyacyl-ACP as the acyl donor. Is involved in the biosynthesis of lipid A, a phosphorylated glycolipid that anchors the lipopolysaccharide to the outer membrane of the cell.</text>
</comment>
<comment type="caution">
    <text evidence="9">The sequence shown here is derived from an EMBL/GenBank/DDBJ whole genome shotgun (WGS) entry which is preliminary data.</text>
</comment>
<dbReference type="Proteomes" id="UP001161405">
    <property type="component" value="Unassembled WGS sequence"/>
</dbReference>
<keyword evidence="4 7" id="KW-0677">Repeat</keyword>
<keyword evidence="2 7" id="KW-0441">Lipid A biosynthesis</keyword>
<dbReference type="PROSITE" id="PS00101">
    <property type="entry name" value="HEXAPEP_TRANSFERASES"/>
    <property type="match status" value="1"/>
</dbReference>
<accession>A0ABQ5UT76</accession>